<dbReference type="EMBL" id="SPHZ02000001">
    <property type="protein sequence ID" value="KAF0933966.1"/>
    <property type="molecule type" value="Genomic_DNA"/>
</dbReference>
<reference evidence="1 2" key="1">
    <citation type="submission" date="2019-11" db="EMBL/GenBank/DDBJ databases">
        <title>Whole genome sequence of Oryza granulata.</title>
        <authorList>
            <person name="Li W."/>
        </authorList>
    </citation>
    <scope>NUCLEOTIDE SEQUENCE [LARGE SCALE GENOMIC DNA]</scope>
    <source>
        <strain evidence="2">cv. Menghai</strain>
        <tissue evidence="1">Leaf</tissue>
    </source>
</reference>
<dbReference type="AlphaFoldDB" id="A0A6G1FAI5"/>
<name>A0A6G1FAI5_9ORYZ</name>
<comment type="caution">
    <text evidence="1">The sequence shown here is derived from an EMBL/GenBank/DDBJ whole genome shotgun (WGS) entry which is preliminary data.</text>
</comment>
<protein>
    <submittedName>
        <fullName evidence="1">Uncharacterized protein</fullName>
    </submittedName>
</protein>
<accession>A0A6G1FAI5</accession>
<proteinExistence type="predicted"/>
<keyword evidence="2" id="KW-1185">Reference proteome</keyword>
<dbReference type="Proteomes" id="UP000479710">
    <property type="component" value="Unassembled WGS sequence"/>
</dbReference>
<organism evidence="1 2">
    <name type="scientific">Oryza meyeriana var. granulata</name>
    <dbReference type="NCBI Taxonomy" id="110450"/>
    <lineage>
        <taxon>Eukaryota</taxon>
        <taxon>Viridiplantae</taxon>
        <taxon>Streptophyta</taxon>
        <taxon>Embryophyta</taxon>
        <taxon>Tracheophyta</taxon>
        <taxon>Spermatophyta</taxon>
        <taxon>Magnoliopsida</taxon>
        <taxon>Liliopsida</taxon>
        <taxon>Poales</taxon>
        <taxon>Poaceae</taxon>
        <taxon>BOP clade</taxon>
        <taxon>Oryzoideae</taxon>
        <taxon>Oryzeae</taxon>
        <taxon>Oryzinae</taxon>
        <taxon>Oryza</taxon>
        <taxon>Oryza meyeriana</taxon>
    </lineage>
</organism>
<evidence type="ECO:0000313" key="1">
    <source>
        <dbReference type="EMBL" id="KAF0933966.1"/>
    </source>
</evidence>
<dbReference type="OrthoDB" id="60033at2759"/>
<evidence type="ECO:0000313" key="2">
    <source>
        <dbReference type="Proteomes" id="UP000479710"/>
    </source>
</evidence>
<sequence>MVAMEVARLRQEQREIEDRVAVMWRRVQETDRHPKQETKVDRACREAKRPWLLLDTTADYLVTVATDVGRHAYGFYASCALEVGTFVSDETADAFVPDDTVDFTGLYTGGDGFGNVDAAAGVVDSAYPPAYAFPVDSGY</sequence>
<gene>
    <name evidence="1" type="ORF">E2562_021028</name>
</gene>